<dbReference type="SUPFAM" id="SSF57756">
    <property type="entry name" value="Retrovirus zinc finger-like domains"/>
    <property type="match status" value="1"/>
</dbReference>
<feature type="region of interest" description="Disordered" evidence="1">
    <location>
        <begin position="37"/>
        <end position="62"/>
    </location>
</feature>
<sequence>MARLKVWPMRKQRPHIKSVVSGLKCCSDVGSKSFKTNYNRGSSGSSNNVNNTNTFKGSSSTGNRSNLLCEYCKRTGHTKDRCYKLHCYPSNTKSPRGKGLGSVVNVYASEDNRSQCKETPEKGRQIPLNMSKSGVVNLADSGASHHMTYTKDALTNLSNIALSFLITLPNGYKGPSLKSPLALCKAKNVRKLLLEVNAKFHPKM</sequence>
<evidence type="ECO:0000313" key="2">
    <source>
        <dbReference type="EMBL" id="KAH0755690.1"/>
    </source>
</evidence>
<dbReference type="Proteomes" id="UP000826656">
    <property type="component" value="Unassembled WGS sequence"/>
</dbReference>
<evidence type="ECO:0000313" key="3">
    <source>
        <dbReference type="Proteomes" id="UP000826656"/>
    </source>
</evidence>
<feature type="compositionally biased region" description="Low complexity" evidence="1">
    <location>
        <begin position="37"/>
        <end position="58"/>
    </location>
</feature>
<dbReference type="PANTHER" id="PTHR34222:SF79">
    <property type="entry name" value="RETROVIRUS-RELATED POL POLYPROTEIN FROM TRANSPOSON TNT 1-94"/>
    <property type="match status" value="1"/>
</dbReference>
<dbReference type="EMBL" id="JAIVGD010000018">
    <property type="protein sequence ID" value="KAH0755690.1"/>
    <property type="molecule type" value="Genomic_DNA"/>
</dbReference>
<gene>
    <name evidence="2" type="ORF">KY290_025960</name>
</gene>
<reference evidence="2 3" key="1">
    <citation type="journal article" date="2021" name="bioRxiv">
        <title>Chromosome-scale and haplotype-resolved genome assembly of a tetraploid potato cultivar.</title>
        <authorList>
            <person name="Sun H."/>
            <person name="Jiao W.-B."/>
            <person name="Krause K."/>
            <person name="Campoy J.A."/>
            <person name="Goel M."/>
            <person name="Folz-Donahue K."/>
            <person name="Kukat C."/>
            <person name="Huettel B."/>
            <person name="Schneeberger K."/>
        </authorList>
    </citation>
    <scope>NUCLEOTIDE SEQUENCE [LARGE SCALE GENOMIC DNA]</scope>
    <source>
        <strain evidence="2">SolTubOtavaFocal</strain>
        <tissue evidence="2">Leaves</tissue>
    </source>
</reference>
<dbReference type="InterPro" id="IPR036875">
    <property type="entry name" value="Znf_CCHC_sf"/>
</dbReference>
<organism evidence="2 3">
    <name type="scientific">Solanum tuberosum</name>
    <name type="common">Potato</name>
    <dbReference type="NCBI Taxonomy" id="4113"/>
    <lineage>
        <taxon>Eukaryota</taxon>
        <taxon>Viridiplantae</taxon>
        <taxon>Streptophyta</taxon>
        <taxon>Embryophyta</taxon>
        <taxon>Tracheophyta</taxon>
        <taxon>Spermatophyta</taxon>
        <taxon>Magnoliopsida</taxon>
        <taxon>eudicotyledons</taxon>
        <taxon>Gunneridae</taxon>
        <taxon>Pentapetalae</taxon>
        <taxon>asterids</taxon>
        <taxon>lamiids</taxon>
        <taxon>Solanales</taxon>
        <taxon>Solanaceae</taxon>
        <taxon>Solanoideae</taxon>
        <taxon>Solaneae</taxon>
        <taxon>Solanum</taxon>
    </lineage>
</organism>
<name>A0ABQ7UV31_SOLTU</name>
<evidence type="ECO:0000256" key="1">
    <source>
        <dbReference type="SAM" id="MobiDB-lite"/>
    </source>
</evidence>
<proteinExistence type="predicted"/>
<keyword evidence="3" id="KW-1185">Reference proteome</keyword>
<dbReference type="PANTHER" id="PTHR34222">
    <property type="entry name" value="GAG_PRE-INTEGRS DOMAIN-CONTAINING PROTEIN"/>
    <property type="match status" value="1"/>
</dbReference>
<comment type="caution">
    <text evidence="2">The sequence shown here is derived from an EMBL/GenBank/DDBJ whole genome shotgun (WGS) entry which is preliminary data.</text>
</comment>
<accession>A0ABQ7UV31</accession>
<evidence type="ECO:0008006" key="4">
    <source>
        <dbReference type="Google" id="ProtNLM"/>
    </source>
</evidence>
<protein>
    <recommendedName>
        <fullName evidence="4">Gag-pol polyprotein</fullName>
    </recommendedName>
</protein>